<dbReference type="InterPro" id="IPR027417">
    <property type="entry name" value="P-loop_NTPase"/>
</dbReference>
<evidence type="ECO:0000313" key="2">
    <source>
        <dbReference type="EMBL" id="SFF32508.1"/>
    </source>
</evidence>
<dbReference type="Gene3D" id="3.40.50.300">
    <property type="entry name" value="P-loop containing nucleotide triphosphate hydrolases"/>
    <property type="match status" value="1"/>
</dbReference>
<evidence type="ECO:0000256" key="1">
    <source>
        <dbReference type="ARBA" id="ARBA00022448"/>
    </source>
</evidence>
<name>A0A1I2HSF1_9BACL</name>
<keyword evidence="3" id="KW-1185">Reference proteome</keyword>
<protein>
    <submittedName>
        <fullName evidence="2">NitT/TauT family transport system ATP-binding protein</fullName>
    </submittedName>
</protein>
<keyword evidence="2" id="KW-0547">Nucleotide-binding</keyword>
<dbReference type="PANTHER" id="PTHR42788:SF13">
    <property type="entry name" value="ALIPHATIC SULFONATES IMPORT ATP-BINDING PROTEIN SSUB"/>
    <property type="match status" value="1"/>
</dbReference>
<dbReference type="GO" id="GO:0005524">
    <property type="term" value="F:ATP binding"/>
    <property type="evidence" value="ECO:0007669"/>
    <property type="project" value="UniProtKB-KW"/>
</dbReference>
<evidence type="ECO:0000313" key="3">
    <source>
        <dbReference type="Proteomes" id="UP000183410"/>
    </source>
</evidence>
<proteinExistence type="predicted"/>
<dbReference type="PANTHER" id="PTHR42788">
    <property type="entry name" value="TAURINE IMPORT ATP-BINDING PROTEIN-RELATED"/>
    <property type="match status" value="1"/>
</dbReference>
<reference evidence="3" key="1">
    <citation type="submission" date="2016-10" db="EMBL/GenBank/DDBJ databases">
        <authorList>
            <person name="Varghese N."/>
            <person name="Submissions S."/>
        </authorList>
    </citation>
    <scope>NUCLEOTIDE SEQUENCE [LARGE SCALE GENOMIC DNA]</scope>
    <source>
        <strain evidence="3">CGMCC 1.10223</strain>
    </source>
</reference>
<dbReference type="Proteomes" id="UP000183410">
    <property type="component" value="Unassembled WGS sequence"/>
</dbReference>
<dbReference type="InterPro" id="IPR050166">
    <property type="entry name" value="ABC_transporter_ATP-bind"/>
</dbReference>
<gene>
    <name evidence="2" type="ORF">SAMN04487969_12623</name>
</gene>
<dbReference type="AlphaFoldDB" id="A0A1I2HSF1"/>
<sequence length="59" mass="6688">MLDIKRQTNKTVVFVTHSISEAVYLSDRIVILSAHPGRVHSIVKVEREEGSFAHARRSD</sequence>
<keyword evidence="2" id="KW-0067">ATP-binding</keyword>
<keyword evidence="1" id="KW-0813">Transport</keyword>
<dbReference type="EMBL" id="FONN01000026">
    <property type="protein sequence ID" value="SFF32508.1"/>
    <property type="molecule type" value="Genomic_DNA"/>
</dbReference>
<organism evidence="2 3">
    <name type="scientific">Paenibacillus algorifonticola</name>
    <dbReference type="NCBI Taxonomy" id="684063"/>
    <lineage>
        <taxon>Bacteria</taxon>
        <taxon>Bacillati</taxon>
        <taxon>Bacillota</taxon>
        <taxon>Bacilli</taxon>
        <taxon>Bacillales</taxon>
        <taxon>Paenibacillaceae</taxon>
        <taxon>Paenibacillus</taxon>
    </lineage>
</organism>
<accession>A0A1I2HSF1</accession>
<dbReference type="SUPFAM" id="SSF52540">
    <property type="entry name" value="P-loop containing nucleoside triphosphate hydrolases"/>
    <property type="match status" value="1"/>
</dbReference>